<dbReference type="PROSITE" id="PS01331">
    <property type="entry name" value="THYMIDYLATE_KINASE"/>
    <property type="match status" value="1"/>
</dbReference>
<comment type="catalytic activity">
    <reaction evidence="9 11">
        <text>dTMP + ATP = dTDP + ADP</text>
        <dbReference type="Rhea" id="RHEA:13517"/>
        <dbReference type="ChEBI" id="CHEBI:30616"/>
        <dbReference type="ChEBI" id="CHEBI:58369"/>
        <dbReference type="ChEBI" id="CHEBI:63528"/>
        <dbReference type="ChEBI" id="CHEBI:456216"/>
        <dbReference type="EC" id="2.7.4.9"/>
    </reaction>
</comment>
<dbReference type="EMBL" id="JHEG04000001">
    <property type="protein sequence ID" value="KAF3889475.1"/>
    <property type="molecule type" value="Genomic_DNA"/>
</dbReference>
<dbReference type="GO" id="GO:0006233">
    <property type="term" value="P:dTDP biosynthetic process"/>
    <property type="evidence" value="ECO:0007669"/>
    <property type="project" value="InterPro"/>
</dbReference>
<comment type="function">
    <text evidence="10 11">Phosphorylation of dTMP to form dTDP in both de novo and salvage pathways of dTTP synthesis.</text>
</comment>
<evidence type="ECO:0000256" key="6">
    <source>
        <dbReference type="ARBA" id="ARBA00022741"/>
    </source>
</evidence>
<dbReference type="InterPro" id="IPR039430">
    <property type="entry name" value="Thymidylate_kin-like_dom"/>
</dbReference>
<dbReference type="GO" id="GO:0005524">
    <property type="term" value="F:ATP binding"/>
    <property type="evidence" value="ECO:0007669"/>
    <property type="project" value="UniProtKB-UniRule"/>
</dbReference>
<keyword evidence="7 11" id="KW-0418">Kinase</keyword>
<dbReference type="AlphaFoldDB" id="A0A0C1QTC4"/>
<keyword evidence="15" id="KW-1185">Reference proteome</keyword>
<dbReference type="EMBL" id="JHEG02000059">
    <property type="protein sequence ID" value="KIE07108.1"/>
    <property type="molecule type" value="Genomic_DNA"/>
</dbReference>
<dbReference type="FunFam" id="3.40.50.300:FF:000225">
    <property type="entry name" value="Thymidylate kinase"/>
    <property type="match status" value="1"/>
</dbReference>
<evidence type="ECO:0000313" key="13">
    <source>
        <dbReference type="EMBL" id="KAF3889475.1"/>
    </source>
</evidence>
<keyword evidence="4 11" id="KW-0808">Transferase</keyword>
<dbReference type="EC" id="2.7.4.9" evidence="2 11"/>
<feature type="binding site" evidence="11">
    <location>
        <begin position="10"/>
        <end position="17"/>
    </location>
    <ligand>
        <name>ATP</name>
        <dbReference type="ChEBI" id="CHEBI:30616"/>
    </ligand>
</feature>
<dbReference type="GO" id="GO:0006235">
    <property type="term" value="P:dTTP biosynthetic process"/>
    <property type="evidence" value="ECO:0007669"/>
    <property type="project" value="UniProtKB-UniRule"/>
</dbReference>
<evidence type="ECO:0000313" key="15">
    <source>
        <dbReference type="Proteomes" id="UP000029738"/>
    </source>
</evidence>
<gene>
    <name evidence="11" type="primary">tmk</name>
    <name evidence="14" type="ORF">DA73_0238705</name>
    <name evidence="13" type="ORF">DA73_0400031325</name>
</gene>
<evidence type="ECO:0000256" key="5">
    <source>
        <dbReference type="ARBA" id="ARBA00022727"/>
    </source>
</evidence>
<proteinExistence type="inferred from homology"/>
<protein>
    <recommendedName>
        <fullName evidence="3 11">Thymidylate kinase</fullName>
        <ecNumber evidence="2 11">2.7.4.9</ecNumber>
    </recommendedName>
    <alternativeName>
        <fullName evidence="11">dTMP kinase</fullName>
    </alternativeName>
</protein>
<accession>A0A0C1QTC4</accession>
<dbReference type="InterPro" id="IPR018095">
    <property type="entry name" value="Thymidylate_kin_CS"/>
</dbReference>
<dbReference type="RefSeq" id="WP_038085083.1">
    <property type="nucleotide sequence ID" value="NZ_JHEG04000001.1"/>
</dbReference>
<keyword evidence="8 11" id="KW-0067">ATP-binding</keyword>
<reference evidence="13" key="2">
    <citation type="submission" date="2019-11" db="EMBL/GenBank/DDBJ databases">
        <title>Improved Assembly of Tolypothrix boutellei genome.</title>
        <authorList>
            <person name="Sarangi A.N."/>
            <person name="Mukherjee M."/>
            <person name="Ghosh S."/>
            <person name="Singh D."/>
            <person name="Das A."/>
            <person name="Kant S."/>
            <person name="Prusty A."/>
            <person name="Tripathy S."/>
        </authorList>
    </citation>
    <scope>NUCLEOTIDE SEQUENCE</scope>
    <source>
        <strain evidence="13">VB521301</strain>
    </source>
</reference>
<sequence length="205" mass="22972">MSGKFFVFEGVEGCGKTSQIQRIQEWLQSLNISPIVTREPGGTELGLHLRQLLLEAGSTSITDRTELLLYAADRSQHIDQIIKPALAEGKVVLCDRYTDSTIAYQGWGRGISLEMIEQLNLLATGGLQSDLTILLDIDPEISFSRILAKRKLDRMEQADLAFHHRVRQGFLSLAEKFPDRIVTLDANQDIDKVTADIQRLLISHT</sequence>
<evidence type="ECO:0000256" key="2">
    <source>
        <dbReference type="ARBA" id="ARBA00012980"/>
    </source>
</evidence>
<dbReference type="PANTHER" id="PTHR10344">
    <property type="entry name" value="THYMIDYLATE KINASE"/>
    <property type="match status" value="1"/>
</dbReference>
<dbReference type="NCBIfam" id="TIGR00041">
    <property type="entry name" value="DTMP_kinase"/>
    <property type="match status" value="1"/>
</dbReference>
<dbReference type="Gene3D" id="3.40.50.300">
    <property type="entry name" value="P-loop containing nucleotide triphosphate hydrolases"/>
    <property type="match status" value="1"/>
</dbReference>
<evidence type="ECO:0000256" key="9">
    <source>
        <dbReference type="ARBA" id="ARBA00048743"/>
    </source>
</evidence>
<keyword evidence="6 11" id="KW-0547">Nucleotide-binding</keyword>
<dbReference type="Proteomes" id="UP000029738">
    <property type="component" value="Unassembled WGS sequence"/>
</dbReference>
<dbReference type="GO" id="GO:0005829">
    <property type="term" value="C:cytosol"/>
    <property type="evidence" value="ECO:0007669"/>
    <property type="project" value="TreeGrafter"/>
</dbReference>
<feature type="domain" description="Thymidylate kinase-like" evidence="12">
    <location>
        <begin position="8"/>
        <end position="197"/>
    </location>
</feature>
<evidence type="ECO:0000256" key="7">
    <source>
        <dbReference type="ARBA" id="ARBA00022777"/>
    </source>
</evidence>
<dbReference type="PANTHER" id="PTHR10344:SF4">
    <property type="entry name" value="UMP-CMP KINASE 2, MITOCHONDRIAL"/>
    <property type="match status" value="1"/>
</dbReference>
<evidence type="ECO:0000256" key="10">
    <source>
        <dbReference type="ARBA" id="ARBA00057735"/>
    </source>
</evidence>
<evidence type="ECO:0000256" key="11">
    <source>
        <dbReference type="HAMAP-Rule" id="MF_00165"/>
    </source>
</evidence>
<evidence type="ECO:0000256" key="3">
    <source>
        <dbReference type="ARBA" id="ARBA00017144"/>
    </source>
</evidence>
<dbReference type="CDD" id="cd01672">
    <property type="entry name" value="TMPK"/>
    <property type="match status" value="1"/>
</dbReference>
<evidence type="ECO:0000313" key="14">
    <source>
        <dbReference type="EMBL" id="KIE07108.1"/>
    </source>
</evidence>
<name>A0A0C1QTC4_9CYAN</name>
<evidence type="ECO:0000259" key="12">
    <source>
        <dbReference type="Pfam" id="PF02223"/>
    </source>
</evidence>
<evidence type="ECO:0000256" key="8">
    <source>
        <dbReference type="ARBA" id="ARBA00022840"/>
    </source>
</evidence>
<dbReference type="Pfam" id="PF02223">
    <property type="entry name" value="Thymidylate_kin"/>
    <property type="match status" value="1"/>
</dbReference>
<organism evidence="14">
    <name type="scientific">Tolypothrix bouteillei VB521301</name>
    <dbReference type="NCBI Taxonomy" id="1479485"/>
    <lineage>
        <taxon>Bacteria</taxon>
        <taxon>Bacillati</taxon>
        <taxon>Cyanobacteriota</taxon>
        <taxon>Cyanophyceae</taxon>
        <taxon>Nostocales</taxon>
        <taxon>Tolypothrichaceae</taxon>
        <taxon>Tolypothrix</taxon>
    </lineage>
</organism>
<dbReference type="STRING" id="1479485.DA73_0238705"/>
<evidence type="ECO:0000256" key="1">
    <source>
        <dbReference type="ARBA" id="ARBA00009776"/>
    </source>
</evidence>
<keyword evidence="5 11" id="KW-0545">Nucleotide biosynthesis</keyword>
<dbReference type="InterPro" id="IPR018094">
    <property type="entry name" value="Thymidylate_kinase"/>
</dbReference>
<dbReference type="SUPFAM" id="SSF52540">
    <property type="entry name" value="P-loop containing nucleoside triphosphate hydrolases"/>
    <property type="match status" value="1"/>
</dbReference>
<evidence type="ECO:0000256" key="4">
    <source>
        <dbReference type="ARBA" id="ARBA00022679"/>
    </source>
</evidence>
<dbReference type="GO" id="GO:0004798">
    <property type="term" value="F:dTMP kinase activity"/>
    <property type="evidence" value="ECO:0007669"/>
    <property type="project" value="UniProtKB-UniRule"/>
</dbReference>
<dbReference type="HAMAP" id="MF_00165">
    <property type="entry name" value="Thymidylate_kinase"/>
    <property type="match status" value="1"/>
</dbReference>
<dbReference type="InterPro" id="IPR027417">
    <property type="entry name" value="P-loop_NTPase"/>
</dbReference>
<comment type="caution">
    <text evidence="14">The sequence shown here is derived from an EMBL/GenBank/DDBJ whole genome shotgun (WGS) entry which is preliminary data.</text>
</comment>
<comment type="similarity">
    <text evidence="1 11">Belongs to the thymidylate kinase family.</text>
</comment>
<dbReference type="GO" id="GO:0006227">
    <property type="term" value="P:dUDP biosynthetic process"/>
    <property type="evidence" value="ECO:0007669"/>
    <property type="project" value="TreeGrafter"/>
</dbReference>
<reference evidence="14" key="1">
    <citation type="journal article" date="2015" name="Genome Announc.">
        <title>Draft Genome Sequence of Tolypothrix boutellei Strain VB521301.</title>
        <authorList>
            <person name="Chandrababunaidu M.M."/>
            <person name="Singh D."/>
            <person name="Sen D."/>
            <person name="Bhan S."/>
            <person name="Das S."/>
            <person name="Gupta A."/>
            <person name="Adhikary S.P."/>
            <person name="Tripathy S."/>
        </authorList>
    </citation>
    <scope>NUCLEOTIDE SEQUENCE</scope>
    <source>
        <strain evidence="14">VB521301</strain>
    </source>
</reference>
<dbReference type="OrthoDB" id="9774907at2"/>